<keyword evidence="9" id="KW-1015">Disulfide bond</keyword>
<dbReference type="Pfam" id="PF07714">
    <property type="entry name" value="PK_Tyr_Ser-Thr"/>
    <property type="match status" value="1"/>
</dbReference>
<evidence type="ECO:0000256" key="5">
    <source>
        <dbReference type="ARBA" id="ARBA00022741"/>
    </source>
</evidence>
<evidence type="ECO:0000313" key="18">
    <source>
        <dbReference type="Proteomes" id="UP001153636"/>
    </source>
</evidence>
<dbReference type="Proteomes" id="UP001153636">
    <property type="component" value="Chromosome 22"/>
</dbReference>
<feature type="signal peptide" evidence="14">
    <location>
        <begin position="1"/>
        <end position="19"/>
    </location>
</feature>
<keyword evidence="8 13" id="KW-0472">Membrane</keyword>
<dbReference type="PANTHER" id="PTHR24416:SF579">
    <property type="entry name" value="DISCOIDIN DOMAIN-CONTAINING RECEPTOR 2-LIKE PROTEIN"/>
    <property type="match status" value="1"/>
</dbReference>
<feature type="domain" description="Protein kinase" evidence="15">
    <location>
        <begin position="600"/>
        <end position="882"/>
    </location>
</feature>
<dbReference type="SUPFAM" id="SSF49785">
    <property type="entry name" value="Galactose-binding domain-like"/>
    <property type="match status" value="1"/>
</dbReference>
<evidence type="ECO:0000256" key="14">
    <source>
        <dbReference type="SAM" id="SignalP"/>
    </source>
</evidence>
<dbReference type="Gene3D" id="3.30.200.20">
    <property type="entry name" value="Phosphorylase Kinase, domain 1"/>
    <property type="match status" value="1"/>
</dbReference>
<keyword evidence="18" id="KW-1185">Reference proteome</keyword>
<dbReference type="FunFam" id="1.10.510.10:FF:000053">
    <property type="entry name" value="Epithelial discoidin domain-containing receptor 1"/>
    <property type="match status" value="1"/>
</dbReference>
<keyword evidence="7 13" id="KW-1133">Transmembrane helix</keyword>
<feature type="transmembrane region" description="Helical" evidence="13">
    <location>
        <begin position="406"/>
        <end position="428"/>
    </location>
</feature>
<dbReference type="InterPro" id="IPR001245">
    <property type="entry name" value="Ser-Thr/Tyr_kinase_cat_dom"/>
</dbReference>
<evidence type="ECO:0000259" key="15">
    <source>
        <dbReference type="PROSITE" id="PS50011"/>
    </source>
</evidence>
<dbReference type="GO" id="GO:0005518">
    <property type="term" value="F:collagen binding"/>
    <property type="evidence" value="ECO:0007669"/>
    <property type="project" value="TreeGrafter"/>
</dbReference>
<dbReference type="PROSITE" id="PS00109">
    <property type="entry name" value="PROTEIN_KINASE_TYR"/>
    <property type="match status" value="1"/>
</dbReference>
<evidence type="ECO:0000256" key="6">
    <source>
        <dbReference type="ARBA" id="ARBA00022840"/>
    </source>
</evidence>
<dbReference type="PROSITE" id="PS01286">
    <property type="entry name" value="FA58C_2"/>
    <property type="match status" value="1"/>
</dbReference>
<evidence type="ECO:0000256" key="12">
    <source>
        <dbReference type="ARBA" id="ARBA00061639"/>
    </source>
</evidence>
<dbReference type="InterPro" id="IPR000719">
    <property type="entry name" value="Prot_kinase_dom"/>
</dbReference>
<evidence type="ECO:0000256" key="8">
    <source>
        <dbReference type="ARBA" id="ARBA00023136"/>
    </source>
</evidence>
<dbReference type="PROSITE" id="PS50022">
    <property type="entry name" value="FA58C_3"/>
    <property type="match status" value="1"/>
</dbReference>
<dbReference type="GO" id="GO:0051897">
    <property type="term" value="P:positive regulation of phosphatidylinositol 3-kinase/protein kinase B signal transduction"/>
    <property type="evidence" value="ECO:0007669"/>
    <property type="project" value="TreeGrafter"/>
</dbReference>
<evidence type="ECO:0000313" key="17">
    <source>
        <dbReference type="EMBL" id="CAH1107584.1"/>
    </source>
</evidence>
<evidence type="ECO:0000256" key="13">
    <source>
        <dbReference type="SAM" id="Phobius"/>
    </source>
</evidence>
<name>A0A9P0G9T9_9CUCU</name>
<reference evidence="17" key="1">
    <citation type="submission" date="2022-01" db="EMBL/GenBank/DDBJ databases">
        <authorList>
            <person name="King R."/>
        </authorList>
    </citation>
    <scope>NUCLEOTIDE SEQUENCE</scope>
</reference>
<evidence type="ECO:0000256" key="2">
    <source>
        <dbReference type="ARBA" id="ARBA00022475"/>
    </source>
</evidence>
<dbReference type="GO" id="GO:0048680">
    <property type="term" value="P:positive regulation of axon regeneration"/>
    <property type="evidence" value="ECO:0007669"/>
    <property type="project" value="UniProtKB-ARBA"/>
</dbReference>
<dbReference type="SMART" id="SM00231">
    <property type="entry name" value="FA58C"/>
    <property type="match status" value="1"/>
</dbReference>
<evidence type="ECO:0000256" key="9">
    <source>
        <dbReference type="ARBA" id="ARBA00023157"/>
    </source>
</evidence>
<dbReference type="GO" id="GO:0005524">
    <property type="term" value="F:ATP binding"/>
    <property type="evidence" value="ECO:0007669"/>
    <property type="project" value="UniProtKB-KW"/>
</dbReference>
<dbReference type="InterPro" id="IPR050122">
    <property type="entry name" value="RTK"/>
</dbReference>
<dbReference type="PANTHER" id="PTHR24416">
    <property type="entry name" value="TYROSINE-PROTEIN KINASE RECEPTOR"/>
    <property type="match status" value="1"/>
</dbReference>
<dbReference type="Pfam" id="PF00754">
    <property type="entry name" value="F5_F8_type_C"/>
    <property type="match status" value="1"/>
</dbReference>
<dbReference type="InterPro" id="IPR008979">
    <property type="entry name" value="Galactose-bd-like_sf"/>
</dbReference>
<dbReference type="AlphaFoldDB" id="A0A9P0G9T9"/>
<organism evidence="17 18">
    <name type="scientific">Psylliodes chrysocephalus</name>
    <dbReference type="NCBI Taxonomy" id="3402493"/>
    <lineage>
        <taxon>Eukaryota</taxon>
        <taxon>Metazoa</taxon>
        <taxon>Ecdysozoa</taxon>
        <taxon>Arthropoda</taxon>
        <taxon>Hexapoda</taxon>
        <taxon>Insecta</taxon>
        <taxon>Pterygota</taxon>
        <taxon>Neoptera</taxon>
        <taxon>Endopterygota</taxon>
        <taxon>Coleoptera</taxon>
        <taxon>Polyphaga</taxon>
        <taxon>Cucujiformia</taxon>
        <taxon>Chrysomeloidea</taxon>
        <taxon>Chrysomelidae</taxon>
        <taxon>Galerucinae</taxon>
        <taxon>Alticini</taxon>
        <taxon>Psylliodes</taxon>
    </lineage>
</organism>
<protein>
    <recommendedName>
        <fullName evidence="19">Discoidin domain-containing receptor 2-like</fullName>
    </recommendedName>
</protein>
<dbReference type="InterPro" id="IPR011009">
    <property type="entry name" value="Kinase-like_dom_sf"/>
</dbReference>
<proteinExistence type="inferred from homology"/>
<keyword evidence="10" id="KW-0675">Receptor</keyword>
<dbReference type="GO" id="GO:0038062">
    <property type="term" value="F:protein tyrosine kinase collagen receptor activity"/>
    <property type="evidence" value="ECO:0007669"/>
    <property type="project" value="TreeGrafter"/>
</dbReference>
<evidence type="ECO:0000256" key="11">
    <source>
        <dbReference type="ARBA" id="ARBA00023180"/>
    </source>
</evidence>
<dbReference type="PRINTS" id="PR00109">
    <property type="entry name" value="TYRKINASE"/>
</dbReference>
<evidence type="ECO:0000256" key="1">
    <source>
        <dbReference type="ARBA" id="ARBA00004251"/>
    </source>
</evidence>
<dbReference type="Gene3D" id="1.10.510.10">
    <property type="entry name" value="Transferase(Phosphotransferase) domain 1"/>
    <property type="match status" value="1"/>
</dbReference>
<feature type="domain" description="F5/8 type C" evidence="16">
    <location>
        <begin position="29"/>
        <end position="185"/>
    </location>
</feature>
<dbReference type="Gene3D" id="2.60.120.260">
    <property type="entry name" value="Galactose-binding domain-like"/>
    <property type="match status" value="1"/>
</dbReference>
<keyword evidence="3 13" id="KW-0812">Transmembrane</keyword>
<dbReference type="Gene3D" id="2.60.120.1190">
    <property type="match status" value="1"/>
</dbReference>
<dbReference type="Pfam" id="PF21114">
    <property type="entry name" value="DDR1-2_DS-like"/>
    <property type="match status" value="1"/>
</dbReference>
<dbReference type="InterPro" id="IPR048525">
    <property type="entry name" value="DDR1-2_DS-like"/>
</dbReference>
<keyword evidence="11" id="KW-0325">Glycoprotein</keyword>
<evidence type="ECO:0000256" key="3">
    <source>
        <dbReference type="ARBA" id="ARBA00022692"/>
    </source>
</evidence>
<keyword evidence="4 14" id="KW-0732">Signal</keyword>
<evidence type="ECO:0000256" key="4">
    <source>
        <dbReference type="ARBA" id="ARBA00022729"/>
    </source>
</evidence>
<feature type="chain" id="PRO_5040266462" description="Discoidin domain-containing receptor 2-like" evidence="14">
    <location>
        <begin position="20"/>
        <end position="892"/>
    </location>
</feature>
<dbReference type="InterPro" id="IPR008266">
    <property type="entry name" value="Tyr_kinase_AS"/>
</dbReference>
<dbReference type="FunFam" id="2.60.120.260:FF:000007">
    <property type="entry name" value="Discoidin domain receptor tyrosine kinase 1"/>
    <property type="match status" value="1"/>
</dbReference>
<keyword evidence="5" id="KW-0547">Nucleotide-binding</keyword>
<comment type="similarity">
    <text evidence="12">Belongs to the protein kinase superfamily. Tyr protein kinase family. Insulin receptor subfamily.</text>
</comment>
<dbReference type="GO" id="GO:0005886">
    <property type="term" value="C:plasma membrane"/>
    <property type="evidence" value="ECO:0007669"/>
    <property type="project" value="UniProtKB-SubCell"/>
</dbReference>
<dbReference type="InterPro" id="IPR000421">
    <property type="entry name" value="FA58C"/>
</dbReference>
<evidence type="ECO:0008006" key="19">
    <source>
        <dbReference type="Google" id="ProtNLM"/>
    </source>
</evidence>
<sequence>MRNLYPAAIFVEFLAICLMTNDAIDSSQCIAPLGMENGAIKDIDITASSSFDSGNVGPKNGRIRTDKNGGAWCPLKQATTEPEEWIQLELHVVYMITATETQGRFGNGQGIEYAEAYMVEYWRPKLQKWIRYHNSKGEEVIPGNVNPYLEAKRELDPPIWASKFRFYPYSYHKRTVCMRVELYGCQWHDGIISYAMPQGDKRGNNWEFFDLRYDGDWNSNELKDGLGQLTDGRFGHDDFKTDFYEGQTWVGWKNETRHNKPIEIIVEFDKIREFSAVHIYCNNQFTKEIQVFSMAKVFFSIGGKYFNKAEPIIYEYIEDRIFENARNISIKLHHSVGQFVKLQLFFASKWILISEVSFDSLVTHGNFSTELNPSTAAPEIPVTKQETTNHKIEIPVTNDVASETDIAVIILIGLILSILFGIIIALTYKFKNRKFFRSSNTSNIDFSSNVLPHLQPESVYGINEKGGSIEAYGVTDIDTFRLNHGTTKSSLRSTLPLPYPGNVSENNEYQEPYQAMKFAPYYSYSPVIMEMQNSLSTLADSEQITLPVSRNRLNSVSPKKSRISTNTDEETIQSPLQESITALKKRLDGTPMMEFPRHRLRMLSKLSEGAFGTVYIAEADGINEFSSTLSTETRLVAIKFLSDSASDKERKDFYRDVRILAALEDPNIARVLGICSKDEPLCVVMEYLDHGDLCQFLKTHVAASNTSTLPYGLKMLSFDHLLHMGVQIASGMHYLECLNFVHRDLSTRNCLIGKSYQIKICDFGTYNELYVGDYYKVDGNTPLPIRWMAWESVYQTRYTTKTDVWGFAVTLWEILTLCHRQPFDFLTDPEVMENLAHLHCDDGQFKYLPRPTNHKDIYDLMLECWKKKDTERPTFREIHLFLQRKNLGFTPT</sequence>
<gene>
    <name evidence="17" type="ORF">PSYICH_LOCUS8248</name>
</gene>
<dbReference type="GO" id="GO:0043235">
    <property type="term" value="C:receptor complex"/>
    <property type="evidence" value="ECO:0007669"/>
    <property type="project" value="TreeGrafter"/>
</dbReference>
<evidence type="ECO:0000256" key="7">
    <source>
        <dbReference type="ARBA" id="ARBA00022989"/>
    </source>
</evidence>
<dbReference type="OrthoDB" id="6071166at2759"/>
<comment type="subcellular location">
    <subcellularLocation>
        <location evidence="1">Cell membrane</location>
        <topology evidence="1">Single-pass type I membrane protein</topology>
    </subcellularLocation>
</comment>
<evidence type="ECO:0000256" key="10">
    <source>
        <dbReference type="ARBA" id="ARBA00023170"/>
    </source>
</evidence>
<dbReference type="SUPFAM" id="SSF56112">
    <property type="entry name" value="Protein kinase-like (PK-like)"/>
    <property type="match status" value="1"/>
</dbReference>
<dbReference type="PROSITE" id="PS50011">
    <property type="entry name" value="PROTEIN_KINASE_DOM"/>
    <property type="match status" value="1"/>
</dbReference>
<dbReference type="CDD" id="cd00057">
    <property type="entry name" value="FA58C"/>
    <property type="match status" value="1"/>
</dbReference>
<accession>A0A9P0G9T9</accession>
<keyword evidence="2" id="KW-1003">Cell membrane</keyword>
<keyword evidence="6" id="KW-0067">ATP-binding</keyword>
<dbReference type="EMBL" id="OV651834">
    <property type="protein sequence ID" value="CAH1107584.1"/>
    <property type="molecule type" value="Genomic_DNA"/>
</dbReference>
<evidence type="ECO:0000259" key="16">
    <source>
        <dbReference type="PROSITE" id="PS50022"/>
    </source>
</evidence>